<gene>
    <name evidence="1" type="ORF">EB796_003648</name>
</gene>
<dbReference type="OrthoDB" id="5989442at2759"/>
<name>A0A7J7KKY1_BUGNE</name>
<evidence type="ECO:0000313" key="2">
    <source>
        <dbReference type="Proteomes" id="UP000593567"/>
    </source>
</evidence>
<dbReference type="Proteomes" id="UP000593567">
    <property type="component" value="Unassembled WGS sequence"/>
</dbReference>
<proteinExistence type="predicted"/>
<protein>
    <submittedName>
        <fullName evidence="1">Uncharacterized protein</fullName>
    </submittedName>
</protein>
<keyword evidence="2" id="KW-1185">Reference proteome</keyword>
<accession>A0A7J7KKY1</accession>
<organism evidence="1 2">
    <name type="scientific">Bugula neritina</name>
    <name type="common">Brown bryozoan</name>
    <name type="synonym">Sertularia neritina</name>
    <dbReference type="NCBI Taxonomy" id="10212"/>
    <lineage>
        <taxon>Eukaryota</taxon>
        <taxon>Metazoa</taxon>
        <taxon>Spiralia</taxon>
        <taxon>Lophotrochozoa</taxon>
        <taxon>Bryozoa</taxon>
        <taxon>Gymnolaemata</taxon>
        <taxon>Cheilostomatida</taxon>
        <taxon>Flustrina</taxon>
        <taxon>Buguloidea</taxon>
        <taxon>Bugulidae</taxon>
        <taxon>Bugula</taxon>
    </lineage>
</organism>
<sequence length="72" mass="8255">MQQNIGTSTLWTTFLFQLGRKSCSDMVKRAMRRVGTNGLWSLFSMKSKAHKQHKKLSLKKLQFISAYSVSSN</sequence>
<comment type="caution">
    <text evidence="1">The sequence shown here is derived from an EMBL/GenBank/DDBJ whole genome shotgun (WGS) entry which is preliminary data.</text>
</comment>
<evidence type="ECO:0000313" key="1">
    <source>
        <dbReference type="EMBL" id="KAF6038046.1"/>
    </source>
</evidence>
<dbReference type="EMBL" id="VXIV02000479">
    <property type="protein sequence ID" value="KAF6038046.1"/>
    <property type="molecule type" value="Genomic_DNA"/>
</dbReference>
<reference evidence="1" key="1">
    <citation type="submission" date="2020-06" db="EMBL/GenBank/DDBJ databases">
        <title>Draft genome of Bugula neritina, a colonial animal packing powerful symbionts and potential medicines.</title>
        <authorList>
            <person name="Rayko M."/>
        </authorList>
    </citation>
    <scope>NUCLEOTIDE SEQUENCE [LARGE SCALE GENOMIC DNA]</scope>
    <source>
        <strain evidence="1">Kwan_BN1</strain>
    </source>
</reference>
<dbReference type="AlphaFoldDB" id="A0A7J7KKY1"/>